<dbReference type="Pfam" id="PF01569">
    <property type="entry name" value="PAP2"/>
    <property type="match status" value="1"/>
</dbReference>
<dbReference type="EMBL" id="JAPDMQ010000072">
    <property type="protein sequence ID" value="KAK0536697.1"/>
    <property type="molecule type" value="Genomic_DNA"/>
</dbReference>
<keyword evidence="10" id="KW-1185">Reference proteome</keyword>
<evidence type="ECO:0000256" key="7">
    <source>
        <dbReference type="SAM" id="Phobius"/>
    </source>
</evidence>
<evidence type="ECO:0000256" key="3">
    <source>
        <dbReference type="ARBA" id="ARBA00022692"/>
    </source>
</evidence>
<dbReference type="CDD" id="cd03390">
    <property type="entry name" value="PAP2_containing_1_like"/>
    <property type="match status" value="1"/>
</dbReference>
<organism evidence="9 10">
    <name type="scientific">Tilletia horrida</name>
    <dbReference type="NCBI Taxonomy" id="155126"/>
    <lineage>
        <taxon>Eukaryota</taxon>
        <taxon>Fungi</taxon>
        <taxon>Dikarya</taxon>
        <taxon>Basidiomycota</taxon>
        <taxon>Ustilaginomycotina</taxon>
        <taxon>Exobasidiomycetes</taxon>
        <taxon>Tilletiales</taxon>
        <taxon>Tilletiaceae</taxon>
        <taxon>Tilletia</taxon>
    </lineage>
</organism>
<evidence type="ECO:0000313" key="10">
    <source>
        <dbReference type="Proteomes" id="UP001176521"/>
    </source>
</evidence>
<dbReference type="PANTHER" id="PTHR10165:SF35">
    <property type="entry name" value="RE23632P"/>
    <property type="match status" value="1"/>
</dbReference>
<dbReference type="Proteomes" id="UP001176521">
    <property type="component" value="Unassembled WGS sequence"/>
</dbReference>
<evidence type="ECO:0000313" key="9">
    <source>
        <dbReference type="EMBL" id="KAK0536697.1"/>
    </source>
</evidence>
<feature type="transmembrane region" description="Helical" evidence="7">
    <location>
        <begin position="197"/>
        <end position="215"/>
    </location>
</feature>
<dbReference type="InterPro" id="IPR036938">
    <property type="entry name" value="PAP2/HPO_sf"/>
</dbReference>
<feature type="region of interest" description="Disordered" evidence="6">
    <location>
        <begin position="277"/>
        <end position="299"/>
    </location>
</feature>
<comment type="caution">
    <text evidence="9">The sequence shown here is derived from an EMBL/GenBank/DDBJ whole genome shotgun (WGS) entry which is preliminary data.</text>
</comment>
<comment type="similarity">
    <text evidence="2">Belongs to the PA-phosphatase related phosphoesterase family.</text>
</comment>
<evidence type="ECO:0000259" key="8">
    <source>
        <dbReference type="SMART" id="SM00014"/>
    </source>
</evidence>
<dbReference type="GO" id="GO:0006644">
    <property type="term" value="P:phospholipid metabolic process"/>
    <property type="evidence" value="ECO:0007669"/>
    <property type="project" value="InterPro"/>
</dbReference>
<dbReference type="PANTHER" id="PTHR10165">
    <property type="entry name" value="LIPID PHOSPHATE PHOSPHATASE"/>
    <property type="match status" value="1"/>
</dbReference>
<dbReference type="InterPro" id="IPR000326">
    <property type="entry name" value="PAP2/HPO"/>
</dbReference>
<dbReference type="SMART" id="SM00014">
    <property type="entry name" value="acidPPc"/>
    <property type="match status" value="1"/>
</dbReference>
<sequence length="446" mass="46946">MFGNQQRSPAFNVIASYAIDWVGTLVLAGLLAIVNSVDGFRREFSLTDTSIQHTYATSERVPTWLLAVCAFLIPLAIIAAVSLGMRRSVWDFHSAFLGLVLTNALTLTITTLIKVTVGRPRPDLIDRCKPQSGAMNAAVYGLATQAVCTTPVTDHIIRDGFRSFPSGHASTAFAGLTFLSLYLAGKVHLFDSRGHALGAWIVLTPLVGAALIAVSRTEDYRHHATDVIAGGLLGFWVSVAIYLMYYPPLGHAQSHKPWAPRIYHPFSQGGAFDRFDDESAPRPFHTSGTGRGAHGMLSGVLGSGSGGNAALGPADAHVGGTEWAPVTSRSDDGYGAGPTKYMPAHSRDPSASNMYDARRTGAGGNGNDKSGASKPLHATGPRTGAHGYVPPVYADASALDQQGDASAAAGQGKEDVAYHPEFASRPVRGAAPANEVELGAASYYNA</sequence>
<evidence type="ECO:0000256" key="4">
    <source>
        <dbReference type="ARBA" id="ARBA00022989"/>
    </source>
</evidence>
<feature type="transmembrane region" description="Helical" evidence="7">
    <location>
        <begin position="167"/>
        <end position="185"/>
    </location>
</feature>
<keyword evidence="5 7" id="KW-0472">Membrane</keyword>
<comment type="subcellular location">
    <subcellularLocation>
        <location evidence="1">Membrane</location>
        <topology evidence="1">Multi-pass membrane protein</topology>
    </subcellularLocation>
</comment>
<keyword evidence="4 7" id="KW-1133">Transmembrane helix</keyword>
<feature type="transmembrane region" description="Helical" evidence="7">
    <location>
        <begin position="64"/>
        <end position="83"/>
    </location>
</feature>
<feature type="transmembrane region" description="Helical" evidence="7">
    <location>
        <begin position="227"/>
        <end position="246"/>
    </location>
</feature>
<dbReference type="GO" id="GO:0016020">
    <property type="term" value="C:membrane"/>
    <property type="evidence" value="ECO:0007669"/>
    <property type="project" value="UniProtKB-SubCell"/>
</dbReference>
<reference evidence="9" key="1">
    <citation type="journal article" date="2023" name="PhytoFront">
        <title>Draft Genome Resources of Seven Strains of Tilletia horrida, Causal Agent of Kernel Smut of Rice.</title>
        <authorList>
            <person name="Khanal S."/>
            <person name="Antony Babu S."/>
            <person name="Zhou X.G."/>
        </authorList>
    </citation>
    <scope>NUCLEOTIDE SEQUENCE</scope>
    <source>
        <strain evidence="9">TX3</strain>
    </source>
</reference>
<evidence type="ECO:0000256" key="6">
    <source>
        <dbReference type="SAM" id="MobiDB-lite"/>
    </source>
</evidence>
<dbReference type="Gene3D" id="1.20.144.10">
    <property type="entry name" value="Phosphatidic acid phosphatase type 2/haloperoxidase"/>
    <property type="match status" value="1"/>
</dbReference>
<gene>
    <name evidence="9" type="ORF">OC842_001881</name>
</gene>
<feature type="region of interest" description="Disordered" evidence="6">
    <location>
        <begin position="320"/>
        <end position="389"/>
    </location>
</feature>
<feature type="transmembrane region" description="Helical" evidence="7">
    <location>
        <begin position="12"/>
        <end position="34"/>
    </location>
</feature>
<dbReference type="InterPro" id="IPR043216">
    <property type="entry name" value="PAP-like"/>
</dbReference>
<evidence type="ECO:0000256" key="1">
    <source>
        <dbReference type="ARBA" id="ARBA00004141"/>
    </source>
</evidence>
<name>A0AAN6GE71_9BASI</name>
<keyword evidence="3 7" id="KW-0812">Transmembrane</keyword>
<proteinExistence type="inferred from homology"/>
<feature type="transmembrane region" description="Helical" evidence="7">
    <location>
        <begin position="95"/>
        <end position="113"/>
    </location>
</feature>
<dbReference type="AlphaFoldDB" id="A0AAN6GE71"/>
<dbReference type="GO" id="GO:0046839">
    <property type="term" value="P:phospholipid dephosphorylation"/>
    <property type="evidence" value="ECO:0007669"/>
    <property type="project" value="TreeGrafter"/>
</dbReference>
<dbReference type="GO" id="GO:0008195">
    <property type="term" value="F:phosphatidate phosphatase activity"/>
    <property type="evidence" value="ECO:0007669"/>
    <property type="project" value="TreeGrafter"/>
</dbReference>
<evidence type="ECO:0000256" key="5">
    <source>
        <dbReference type="ARBA" id="ARBA00023136"/>
    </source>
</evidence>
<protein>
    <recommendedName>
        <fullName evidence="8">Phosphatidic acid phosphatase type 2/haloperoxidase domain-containing protein</fullName>
    </recommendedName>
</protein>
<feature type="domain" description="Phosphatidic acid phosphatase type 2/haloperoxidase" evidence="8">
    <location>
        <begin position="97"/>
        <end position="242"/>
    </location>
</feature>
<dbReference type="SUPFAM" id="SSF48317">
    <property type="entry name" value="Acid phosphatase/Vanadium-dependent haloperoxidase"/>
    <property type="match status" value="1"/>
</dbReference>
<accession>A0AAN6GE71</accession>
<evidence type="ECO:0000256" key="2">
    <source>
        <dbReference type="ARBA" id="ARBA00008816"/>
    </source>
</evidence>